<name>A0A0X8VCI1_ANAPI</name>
<dbReference type="Proteomes" id="UP000184204">
    <property type="component" value="Unassembled WGS sequence"/>
</dbReference>
<dbReference type="PROSITE" id="PS50937">
    <property type="entry name" value="HTH_MERR_2"/>
    <property type="match status" value="1"/>
</dbReference>
<evidence type="ECO:0000313" key="6">
    <source>
        <dbReference type="EMBL" id="AMJ40275.1"/>
    </source>
</evidence>
<dbReference type="InterPro" id="IPR010499">
    <property type="entry name" value="AraC_E-bd"/>
</dbReference>
<evidence type="ECO:0000256" key="4">
    <source>
        <dbReference type="ARBA" id="ARBA00023163"/>
    </source>
</evidence>
<keyword evidence="4" id="KW-0804">Transcription</keyword>
<keyword evidence="3 7" id="KW-0238">DNA-binding</keyword>
<dbReference type="SMART" id="SM00871">
    <property type="entry name" value="AraC_E_bind"/>
    <property type="match status" value="1"/>
</dbReference>
<proteinExistence type="predicted"/>
<gene>
    <name evidence="6" type="primary">bmrR_1</name>
    <name evidence="6" type="ORF">CPRO_06730</name>
    <name evidence="7" type="ORF">SAMN02745151_00804</name>
</gene>
<organism evidence="7 9">
    <name type="scientific">Anaerotignum propionicum DSM 1682</name>
    <dbReference type="NCBI Taxonomy" id="991789"/>
    <lineage>
        <taxon>Bacteria</taxon>
        <taxon>Bacillati</taxon>
        <taxon>Bacillota</taxon>
        <taxon>Clostridia</taxon>
        <taxon>Lachnospirales</taxon>
        <taxon>Anaerotignaceae</taxon>
        <taxon>Anaerotignum</taxon>
    </lineage>
</organism>
<keyword evidence="1" id="KW-0678">Repressor</keyword>
<dbReference type="EMBL" id="CP014223">
    <property type="protein sequence ID" value="AMJ40275.1"/>
    <property type="molecule type" value="Genomic_DNA"/>
</dbReference>
<feature type="domain" description="HTH merR-type" evidence="5">
    <location>
        <begin position="49"/>
        <end position="119"/>
    </location>
</feature>
<dbReference type="AlphaFoldDB" id="A0A0X8VCI1"/>
<evidence type="ECO:0000313" key="8">
    <source>
        <dbReference type="Proteomes" id="UP000068026"/>
    </source>
</evidence>
<dbReference type="InterPro" id="IPR029442">
    <property type="entry name" value="GyrI-like"/>
</dbReference>
<dbReference type="SMART" id="SM00422">
    <property type="entry name" value="HTH_MERR"/>
    <property type="match status" value="1"/>
</dbReference>
<dbReference type="Gene3D" id="1.10.1660.10">
    <property type="match status" value="1"/>
</dbReference>
<dbReference type="GO" id="GO:0003677">
    <property type="term" value="F:DNA binding"/>
    <property type="evidence" value="ECO:0007669"/>
    <property type="project" value="UniProtKB-KW"/>
</dbReference>
<dbReference type="GO" id="GO:0003700">
    <property type="term" value="F:DNA-binding transcription factor activity"/>
    <property type="evidence" value="ECO:0007669"/>
    <property type="project" value="InterPro"/>
</dbReference>
<dbReference type="SUPFAM" id="SSF55136">
    <property type="entry name" value="Probable bacterial effector-binding domain"/>
    <property type="match status" value="1"/>
</dbReference>
<evidence type="ECO:0000313" key="7">
    <source>
        <dbReference type="EMBL" id="SHE46052.1"/>
    </source>
</evidence>
<reference evidence="8" key="2">
    <citation type="submission" date="2016-01" db="EMBL/GenBank/DDBJ databases">
        <authorList>
            <person name="Poehlein A."/>
            <person name="Schlien K."/>
            <person name="Gottschalk G."/>
            <person name="Buckel W."/>
            <person name="Daniel R."/>
        </authorList>
    </citation>
    <scope>NUCLEOTIDE SEQUENCE [LARGE SCALE GENOMIC DNA]</scope>
    <source>
        <strain evidence="8">X2</strain>
    </source>
</reference>
<dbReference type="Pfam" id="PF06445">
    <property type="entry name" value="GyrI-like"/>
    <property type="match status" value="1"/>
</dbReference>
<dbReference type="PANTHER" id="PTHR30204">
    <property type="entry name" value="REDOX-CYCLING DRUG-SENSING TRANSCRIPTIONAL ACTIVATOR SOXR"/>
    <property type="match status" value="1"/>
</dbReference>
<dbReference type="Pfam" id="PF13411">
    <property type="entry name" value="MerR_1"/>
    <property type="match status" value="1"/>
</dbReference>
<dbReference type="InterPro" id="IPR047057">
    <property type="entry name" value="MerR_fam"/>
</dbReference>
<accession>A0A0X8VCI1</accession>
<dbReference type="KEGG" id="cpro:CPRO_06730"/>
<dbReference type="EMBL" id="FQUA01000002">
    <property type="protein sequence ID" value="SHE46052.1"/>
    <property type="molecule type" value="Genomic_DNA"/>
</dbReference>
<keyword evidence="8" id="KW-1185">Reference proteome</keyword>
<keyword evidence="2" id="KW-0805">Transcription regulation</keyword>
<evidence type="ECO:0000256" key="3">
    <source>
        <dbReference type="ARBA" id="ARBA00023125"/>
    </source>
</evidence>
<dbReference type="Proteomes" id="UP000068026">
    <property type="component" value="Chromosome"/>
</dbReference>
<dbReference type="InterPro" id="IPR000551">
    <property type="entry name" value="MerR-type_HTH_dom"/>
</dbReference>
<evidence type="ECO:0000256" key="1">
    <source>
        <dbReference type="ARBA" id="ARBA00022491"/>
    </source>
</evidence>
<reference evidence="9" key="3">
    <citation type="submission" date="2016-11" db="EMBL/GenBank/DDBJ databases">
        <authorList>
            <person name="Jaros S."/>
            <person name="Januszkiewicz K."/>
            <person name="Wedrychowicz H."/>
        </authorList>
    </citation>
    <scope>NUCLEOTIDE SEQUENCE [LARGE SCALE GENOMIC DNA]</scope>
    <source>
        <strain evidence="9">DSM 1682</strain>
    </source>
</reference>
<protein>
    <submittedName>
        <fullName evidence="7">DNA-binding transcriptional regulator, MerR family</fullName>
    </submittedName>
    <submittedName>
        <fullName evidence="6">Multidrug-efflux transporter 1 regulator</fullName>
    </submittedName>
</protein>
<evidence type="ECO:0000259" key="5">
    <source>
        <dbReference type="PROSITE" id="PS50937"/>
    </source>
</evidence>
<dbReference type="InterPro" id="IPR011256">
    <property type="entry name" value="Reg_factor_effector_dom_sf"/>
</dbReference>
<dbReference type="CDD" id="cd01107">
    <property type="entry name" value="HTH_BmrR"/>
    <property type="match status" value="1"/>
</dbReference>
<dbReference type="InterPro" id="IPR009061">
    <property type="entry name" value="DNA-bd_dom_put_sf"/>
</dbReference>
<sequence>MSSKAAKKVNTEPSFSVESSFGLWYTDWDSIYHDTDARRGDHMSDGKNYYSIGKVSTLCNVPIKTLRYYDKIGLLVPEYRKCDSNYRYYTQDQILTLFIIRKLKHLGIPLKDISQIVCKKNASAMGACIRERLYEISNAIDSLNNQYAEGQLLLERLEKGHNILETEQSNWATEGIRVEDIPPGNVLFTRRIKKNYKNSDVSVDRWFELFEMVSQQKLRMVGSVILTYHNNPLEQFFKTDCDLEICIPINEFRPDLPEFKQFGGYKAVTALHIGRNDEIIQTHIKAIKWLNQQGYTVAGPISEEYIISPVDINNEENHITKVMIPIS</sequence>
<evidence type="ECO:0000256" key="2">
    <source>
        <dbReference type="ARBA" id="ARBA00023015"/>
    </source>
</evidence>
<reference evidence="6 8" key="1">
    <citation type="journal article" date="2016" name="Genome Announc.">
        <title>Complete Genome Sequence of the Amino Acid-Fermenting Clostridium propionicum X2 (DSM 1682).</title>
        <authorList>
            <person name="Poehlein A."/>
            <person name="Schlien K."/>
            <person name="Chowdhury N.P."/>
            <person name="Gottschalk G."/>
            <person name="Buckel W."/>
            <person name="Daniel R."/>
        </authorList>
    </citation>
    <scope>NUCLEOTIDE SEQUENCE [LARGE SCALE GENOMIC DNA]</scope>
    <source>
        <strain evidence="6 8">X2</strain>
    </source>
</reference>
<dbReference type="Gene3D" id="3.20.80.10">
    <property type="entry name" value="Regulatory factor, effector binding domain"/>
    <property type="match status" value="1"/>
</dbReference>
<evidence type="ECO:0000313" key="9">
    <source>
        <dbReference type="Proteomes" id="UP000184204"/>
    </source>
</evidence>
<dbReference type="SUPFAM" id="SSF46955">
    <property type="entry name" value="Putative DNA-binding domain"/>
    <property type="match status" value="1"/>
</dbReference>
<reference evidence="7" key="4">
    <citation type="submission" date="2016-11" db="EMBL/GenBank/DDBJ databases">
        <authorList>
            <person name="Varghese N."/>
            <person name="Submissions S."/>
        </authorList>
    </citation>
    <scope>NUCLEOTIDE SEQUENCE</scope>
    <source>
        <strain evidence="7">DSM 1682</strain>
    </source>
</reference>
<dbReference type="PANTHER" id="PTHR30204:SF69">
    <property type="entry name" value="MERR-FAMILY TRANSCRIPTIONAL REGULATOR"/>
    <property type="match status" value="1"/>
</dbReference>